<feature type="domain" description="Protein kinase" evidence="2">
    <location>
        <begin position="1"/>
        <end position="235"/>
    </location>
</feature>
<dbReference type="Pfam" id="PF00069">
    <property type="entry name" value="Pkinase"/>
    <property type="match status" value="1"/>
</dbReference>
<evidence type="ECO:0000256" key="1">
    <source>
        <dbReference type="SAM" id="MobiDB-lite"/>
    </source>
</evidence>
<protein>
    <recommendedName>
        <fullName evidence="2">Protein kinase domain-containing protein</fullName>
    </recommendedName>
</protein>
<dbReference type="SUPFAM" id="SSF56112">
    <property type="entry name" value="Protein kinase-like (PK-like)"/>
    <property type="match status" value="1"/>
</dbReference>
<dbReference type="InterPro" id="IPR008271">
    <property type="entry name" value="Ser/Thr_kinase_AS"/>
</dbReference>
<dbReference type="PANTHER" id="PTHR44329">
    <property type="entry name" value="SERINE/THREONINE-PROTEIN KINASE TNNI3K-RELATED"/>
    <property type="match status" value="1"/>
</dbReference>
<reference evidence="4" key="1">
    <citation type="journal article" date="2014" name="Proc. Natl. Acad. Sci. U.S.A.">
        <title>Extensive sampling of basidiomycete genomes demonstrates inadequacy of the white-rot/brown-rot paradigm for wood decay fungi.</title>
        <authorList>
            <person name="Riley R."/>
            <person name="Salamov A.A."/>
            <person name="Brown D.W."/>
            <person name="Nagy L.G."/>
            <person name="Floudas D."/>
            <person name="Held B.W."/>
            <person name="Levasseur A."/>
            <person name="Lombard V."/>
            <person name="Morin E."/>
            <person name="Otillar R."/>
            <person name="Lindquist E.A."/>
            <person name="Sun H."/>
            <person name="LaButti K.M."/>
            <person name="Schmutz J."/>
            <person name="Jabbour D."/>
            <person name="Luo H."/>
            <person name="Baker S.E."/>
            <person name="Pisabarro A.G."/>
            <person name="Walton J.D."/>
            <person name="Blanchette R.A."/>
            <person name="Henrissat B."/>
            <person name="Martin F."/>
            <person name="Cullen D."/>
            <person name="Hibbett D.S."/>
            <person name="Grigoriev I.V."/>
        </authorList>
    </citation>
    <scope>NUCLEOTIDE SEQUENCE [LARGE SCALE GENOMIC DNA]</scope>
    <source>
        <strain evidence="4">FD-172 SS1</strain>
    </source>
</reference>
<dbReference type="GO" id="GO:0004674">
    <property type="term" value="F:protein serine/threonine kinase activity"/>
    <property type="evidence" value="ECO:0007669"/>
    <property type="project" value="TreeGrafter"/>
</dbReference>
<evidence type="ECO:0000313" key="4">
    <source>
        <dbReference type="Proteomes" id="UP000027195"/>
    </source>
</evidence>
<name>A0A067M9Z0_BOTB1</name>
<dbReference type="InterPro" id="IPR051681">
    <property type="entry name" value="Ser/Thr_Kinases-Pseudokinases"/>
</dbReference>
<dbReference type="EMBL" id="KL198087">
    <property type="protein sequence ID" value="KDQ08682.1"/>
    <property type="molecule type" value="Genomic_DNA"/>
</dbReference>
<dbReference type="Proteomes" id="UP000027195">
    <property type="component" value="Unassembled WGS sequence"/>
</dbReference>
<dbReference type="AlphaFoldDB" id="A0A067M9Z0"/>
<proteinExistence type="predicted"/>
<dbReference type="InParanoid" id="A0A067M9Z0"/>
<dbReference type="InterPro" id="IPR000719">
    <property type="entry name" value="Prot_kinase_dom"/>
</dbReference>
<dbReference type="HOGENOM" id="CLU_000288_7_18_1"/>
<dbReference type="OrthoDB" id="4062651at2759"/>
<dbReference type="PROSITE" id="PS50011">
    <property type="entry name" value="PROTEIN_KINASE_DOM"/>
    <property type="match status" value="1"/>
</dbReference>
<keyword evidence="4" id="KW-1185">Reference proteome</keyword>
<organism evidence="3 4">
    <name type="scientific">Botryobasidium botryosum (strain FD-172 SS1)</name>
    <dbReference type="NCBI Taxonomy" id="930990"/>
    <lineage>
        <taxon>Eukaryota</taxon>
        <taxon>Fungi</taxon>
        <taxon>Dikarya</taxon>
        <taxon>Basidiomycota</taxon>
        <taxon>Agaricomycotina</taxon>
        <taxon>Agaricomycetes</taxon>
        <taxon>Cantharellales</taxon>
        <taxon>Botryobasidiaceae</taxon>
        <taxon>Botryobasidium</taxon>
    </lineage>
</organism>
<feature type="region of interest" description="Disordered" evidence="1">
    <location>
        <begin position="228"/>
        <end position="274"/>
    </location>
</feature>
<dbReference type="SMART" id="SM00220">
    <property type="entry name" value="S_TKc"/>
    <property type="match status" value="1"/>
</dbReference>
<dbReference type="STRING" id="930990.A0A067M9Z0"/>
<feature type="non-terminal residue" evidence="3">
    <location>
        <position position="1"/>
    </location>
</feature>
<dbReference type="InterPro" id="IPR011009">
    <property type="entry name" value="Kinase-like_dom_sf"/>
</dbReference>
<gene>
    <name evidence="3" type="ORF">BOTBODRAFT_118233</name>
</gene>
<sequence length="274" mass="29949">LQHEASIWAKLNHQNIIPFIGMPSIDGVPHLMSPLMQNGAADDYVKKNPNVNRVQLLVQIAQGLEHMHTRNPPIIHGDLKANNILISEDGSACVSDFGLSRLYKETNVEATLAASDAPTLAPITMAYHANFRWGAPEVLLEDMHRTPASDIFSLGRLNVELLTGEIPFPGLPDRVIILHVATGRYDRPTDNDAITCGLDDEMWTLLSECWDQDPLRRPSATQVAERLRRMPEPASVNPSWKPSVKAGGDGSGCSSSSMSSGETHSTVDSPMDLN</sequence>
<dbReference type="Gene3D" id="1.10.510.10">
    <property type="entry name" value="Transferase(Phosphotransferase) domain 1"/>
    <property type="match status" value="1"/>
</dbReference>
<dbReference type="GO" id="GO:0005524">
    <property type="term" value="F:ATP binding"/>
    <property type="evidence" value="ECO:0007669"/>
    <property type="project" value="InterPro"/>
</dbReference>
<dbReference type="PROSITE" id="PS00108">
    <property type="entry name" value="PROTEIN_KINASE_ST"/>
    <property type="match status" value="1"/>
</dbReference>
<dbReference type="PIRSF" id="PIRSF000654">
    <property type="entry name" value="Integrin-linked_kinase"/>
    <property type="match status" value="1"/>
</dbReference>
<evidence type="ECO:0000313" key="3">
    <source>
        <dbReference type="EMBL" id="KDQ08682.1"/>
    </source>
</evidence>
<evidence type="ECO:0000259" key="2">
    <source>
        <dbReference type="PROSITE" id="PS50011"/>
    </source>
</evidence>
<accession>A0A067M9Z0</accession>
<feature type="compositionally biased region" description="Low complexity" evidence="1">
    <location>
        <begin position="252"/>
        <end position="261"/>
    </location>
</feature>